<feature type="transmembrane region" description="Helical" evidence="1">
    <location>
        <begin position="6"/>
        <end position="30"/>
    </location>
</feature>
<name>A0A2T0B950_9CLOT</name>
<dbReference type="AlphaFoldDB" id="A0A2T0B950"/>
<protein>
    <submittedName>
        <fullName evidence="2">Uncharacterized protein</fullName>
    </submittedName>
</protein>
<accession>A0A2T0B950</accession>
<keyword evidence="1" id="KW-0812">Transmembrane</keyword>
<reference evidence="2 3" key="1">
    <citation type="submission" date="2018-03" db="EMBL/GenBank/DDBJ databases">
        <title>Genome sequence of Clostridium liquoris DSM 100320.</title>
        <authorList>
            <person name="Poehlein A."/>
            <person name="Daniel R."/>
        </authorList>
    </citation>
    <scope>NUCLEOTIDE SEQUENCE [LARGE SCALE GENOMIC DNA]</scope>
    <source>
        <strain evidence="2 3">DSM 100320</strain>
    </source>
</reference>
<feature type="transmembrane region" description="Helical" evidence="1">
    <location>
        <begin position="42"/>
        <end position="60"/>
    </location>
</feature>
<keyword evidence="1" id="KW-1133">Transmembrane helix</keyword>
<dbReference type="RefSeq" id="WP_106062482.1">
    <property type="nucleotide sequence ID" value="NZ_PVXO01000006.1"/>
</dbReference>
<sequence length="64" mass="7216">MDILVLFSNYFLILVITQGLVTSIIDYKSFKKAGMNNTARKARIIGIGEISISLVMYLIARTLY</sequence>
<proteinExistence type="predicted"/>
<dbReference type="Proteomes" id="UP000239706">
    <property type="component" value="Unassembled WGS sequence"/>
</dbReference>
<keyword evidence="3" id="KW-1185">Reference proteome</keyword>
<evidence type="ECO:0000256" key="1">
    <source>
        <dbReference type="SAM" id="Phobius"/>
    </source>
</evidence>
<organism evidence="2 3">
    <name type="scientific">Clostridium liquoris</name>
    <dbReference type="NCBI Taxonomy" id="1289519"/>
    <lineage>
        <taxon>Bacteria</taxon>
        <taxon>Bacillati</taxon>
        <taxon>Bacillota</taxon>
        <taxon>Clostridia</taxon>
        <taxon>Eubacteriales</taxon>
        <taxon>Clostridiaceae</taxon>
        <taxon>Clostridium</taxon>
    </lineage>
</organism>
<dbReference type="NCBIfam" id="NF042414">
    <property type="entry name" value="CLC_0170_fam"/>
    <property type="match status" value="1"/>
</dbReference>
<gene>
    <name evidence="2" type="ORF">CLLI_02850</name>
</gene>
<dbReference type="InterPro" id="IPR049971">
    <property type="entry name" value="CLC_0170-like"/>
</dbReference>
<dbReference type="OrthoDB" id="1928377at2"/>
<comment type="caution">
    <text evidence="2">The sequence shown here is derived from an EMBL/GenBank/DDBJ whole genome shotgun (WGS) entry which is preliminary data.</text>
</comment>
<evidence type="ECO:0000313" key="3">
    <source>
        <dbReference type="Proteomes" id="UP000239706"/>
    </source>
</evidence>
<dbReference type="EMBL" id="PVXO01000006">
    <property type="protein sequence ID" value="PRR80404.1"/>
    <property type="molecule type" value="Genomic_DNA"/>
</dbReference>
<keyword evidence="1" id="KW-0472">Membrane</keyword>
<evidence type="ECO:0000313" key="2">
    <source>
        <dbReference type="EMBL" id="PRR80404.1"/>
    </source>
</evidence>